<dbReference type="InterPro" id="IPR014757">
    <property type="entry name" value="Tscrpt_reg_IclR_C"/>
</dbReference>
<evidence type="ECO:0000313" key="8">
    <source>
        <dbReference type="Proteomes" id="UP000666915"/>
    </source>
</evidence>
<evidence type="ECO:0000256" key="3">
    <source>
        <dbReference type="ARBA" id="ARBA00023163"/>
    </source>
</evidence>
<dbReference type="RefSeq" id="WP_208264849.1">
    <property type="nucleotide sequence ID" value="NZ_BAAAGM010000032.1"/>
</dbReference>
<keyword evidence="3" id="KW-0804">Transcription</keyword>
<gene>
    <name evidence="7" type="ORF">J4557_03395</name>
</gene>
<accession>A0ABS3QRE2</accession>
<name>A0ABS3QRE2_9ACTN</name>
<evidence type="ECO:0000256" key="4">
    <source>
        <dbReference type="SAM" id="MobiDB-lite"/>
    </source>
</evidence>
<dbReference type="Proteomes" id="UP000666915">
    <property type="component" value="Unassembled WGS sequence"/>
</dbReference>
<dbReference type="SUPFAM" id="SSF46785">
    <property type="entry name" value="Winged helix' DNA-binding domain"/>
    <property type="match status" value="1"/>
</dbReference>
<dbReference type="PANTHER" id="PTHR30136:SF24">
    <property type="entry name" value="HTH-TYPE TRANSCRIPTIONAL REPRESSOR ALLR"/>
    <property type="match status" value="1"/>
</dbReference>
<dbReference type="Gene3D" id="1.10.10.10">
    <property type="entry name" value="Winged helix-like DNA-binding domain superfamily/Winged helix DNA-binding domain"/>
    <property type="match status" value="1"/>
</dbReference>
<proteinExistence type="predicted"/>
<evidence type="ECO:0000256" key="2">
    <source>
        <dbReference type="ARBA" id="ARBA00023125"/>
    </source>
</evidence>
<feature type="region of interest" description="Disordered" evidence="4">
    <location>
        <begin position="255"/>
        <end position="275"/>
    </location>
</feature>
<feature type="domain" description="HTH iclR-type" evidence="5">
    <location>
        <begin position="15"/>
        <end position="75"/>
    </location>
</feature>
<dbReference type="SUPFAM" id="SSF55781">
    <property type="entry name" value="GAF domain-like"/>
    <property type="match status" value="1"/>
</dbReference>
<dbReference type="PANTHER" id="PTHR30136">
    <property type="entry name" value="HELIX-TURN-HELIX TRANSCRIPTIONAL REGULATOR, ICLR FAMILY"/>
    <property type="match status" value="1"/>
</dbReference>
<protein>
    <submittedName>
        <fullName evidence="7">IclR family transcriptional regulator</fullName>
    </submittedName>
</protein>
<dbReference type="Pfam" id="PF09339">
    <property type="entry name" value="HTH_IclR"/>
    <property type="match status" value="1"/>
</dbReference>
<dbReference type="InterPro" id="IPR036390">
    <property type="entry name" value="WH_DNA-bd_sf"/>
</dbReference>
<dbReference type="InterPro" id="IPR036388">
    <property type="entry name" value="WH-like_DNA-bd_sf"/>
</dbReference>
<dbReference type="Gene3D" id="3.30.450.40">
    <property type="match status" value="1"/>
</dbReference>
<dbReference type="InterPro" id="IPR005471">
    <property type="entry name" value="Tscrpt_reg_IclR_N"/>
</dbReference>
<comment type="caution">
    <text evidence="7">The sequence shown here is derived from an EMBL/GenBank/DDBJ whole genome shotgun (WGS) entry which is preliminary data.</text>
</comment>
<dbReference type="SMART" id="SM00346">
    <property type="entry name" value="HTH_ICLR"/>
    <property type="match status" value="1"/>
</dbReference>
<dbReference type="PROSITE" id="PS51078">
    <property type="entry name" value="ICLR_ED"/>
    <property type="match status" value="1"/>
</dbReference>
<dbReference type="PROSITE" id="PS51077">
    <property type="entry name" value="HTH_ICLR"/>
    <property type="match status" value="1"/>
</dbReference>
<evidence type="ECO:0000256" key="1">
    <source>
        <dbReference type="ARBA" id="ARBA00023015"/>
    </source>
</evidence>
<evidence type="ECO:0000313" key="7">
    <source>
        <dbReference type="EMBL" id="MBO2436557.1"/>
    </source>
</evidence>
<evidence type="ECO:0000259" key="5">
    <source>
        <dbReference type="PROSITE" id="PS51077"/>
    </source>
</evidence>
<evidence type="ECO:0000259" key="6">
    <source>
        <dbReference type="PROSITE" id="PS51078"/>
    </source>
</evidence>
<keyword evidence="2" id="KW-0238">DNA-binding</keyword>
<organism evidence="7 8">
    <name type="scientific">Actinomadura nitritigenes</name>
    <dbReference type="NCBI Taxonomy" id="134602"/>
    <lineage>
        <taxon>Bacteria</taxon>
        <taxon>Bacillati</taxon>
        <taxon>Actinomycetota</taxon>
        <taxon>Actinomycetes</taxon>
        <taxon>Streptosporangiales</taxon>
        <taxon>Thermomonosporaceae</taxon>
        <taxon>Actinomadura</taxon>
    </lineage>
</organism>
<feature type="domain" description="IclR-ED" evidence="6">
    <location>
        <begin position="76"/>
        <end position="254"/>
    </location>
</feature>
<keyword evidence="8" id="KW-1185">Reference proteome</keyword>
<dbReference type="InterPro" id="IPR050707">
    <property type="entry name" value="HTH_MetabolicPath_Reg"/>
</dbReference>
<dbReference type="EMBL" id="JAGEOK010000002">
    <property type="protein sequence ID" value="MBO2436557.1"/>
    <property type="molecule type" value="Genomic_DNA"/>
</dbReference>
<reference evidence="7 8" key="1">
    <citation type="submission" date="2021-03" db="EMBL/GenBank/DDBJ databases">
        <authorList>
            <person name="Kanchanasin P."/>
            <person name="Saeng-In P."/>
            <person name="Phongsopitanun W."/>
            <person name="Yuki M."/>
            <person name="Kudo T."/>
            <person name="Ohkuma M."/>
            <person name="Tanasupawat S."/>
        </authorList>
    </citation>
    <scope>NUCLEOTIDE SEQUENCE [LARGE SCALE GENOMIC DNA]</scope>
    <source>
        <strain evidence="7 8">L46</strain>
    </source>
</reference>
<dbReference type="Pfam" id="PF01614">
    <property type="entry name" value="IclR_C"/>
    <property type="match status" value="1"/>
</dbReference>
<dbReference type="InterPro" id="IPR029016">
    <property type="entry name" value="GAF-like_dom_sf"/>
</dbReference>
<keyword evidence="1" id="KW-0805">Transcription regulation</keyword>
<sequence length="298" mass="31794">MTETMAAPTRRDAPPSMIERMTLILDAFNGPSARLTLEDVARRTGLPRSTAHRILDQLVRQRWLAHHSFGYGLGQRALGLGGQDGGHGKIREAAAPYLHELQVTTGLVAHLAVLDGAEVFYLDKLGGRLAASVPSRVGGRAPAHSTALGKAMLAWLEPEQVDALLGTGITRLTSRTIGELGTLHQELHRVRQRRGLAFERGESFPGIACVAVAVRGADGPVAGISLVGDIHTPLENVAPLVVTAARETSQVLFPGSAAAGRPGGRTRRAHTDRPVPEHTWSAATMNRLLAVDGRGDWM</sequence>